<feature type="region of interest" description="Disordered" evidence="11">
    <location>
        <begin position="839"/>
        <end position="885"/>
    </location>
</feature>
<dbReference type="HOGENOM" id="CLU_000288_88_1_1"/>
<reference evidence="14" key="2">
    <citation type="journal article" date="2013" name="PLoS Genet.">
        <title>Comparative genome structure, secondary metabolite, and effector coding capacity across Cochliobolus pathogens.</title>
        <authorList>
            <person name="Condon B.J."/>
            <person name="Leng Y."/>
            <person name="Wu D."/>
            <person name="Bushley K.E."/>
            <person name="Ohm R.A."/>
            <person name="Otillar R."/>
            <person name="Martin J."/>
            <person name="Schackwitz W."/>
            <person name="Grimwood J."/>
            <person name="MohdZainudin N."/>
            <person name="Xue C."/>
            <person name="Wang R."/>
            <person name="Manning V.A."/>
            <person name="Dhillon B."/>
            <person name="Tu Z.J."/>
            <person name="Steffenson B.J."/>
            <person name="Salamov A."/>
            <person name="Sun H."/>
            <person name="Lowry S."/>
            <person name="LaButti K."/>
            <person name="Han J."/>
            <person name="Copeland A."/>
            <person name="Lindquist E."/>
            <person name="Barry K."/>
            <person name="Schmutz J."/>
            <person name="Baker S.E."/>
            <person name="Ciuffetti L.M."/>
            <person name="Grigoriev I.V."/>
            <person name="Zhong S."/>
            <person name="Turgeon B.G."/>
        </authorList>
    </citation>
    <scope>NUCLEOTIDE SEQUENCE [LARGE SCALE GENOMIC DNA]</scope>
    <source>
        <strain evidence="14">C5 / ATCC 48332 / race O</strain>
    </source>
</reference>
<feature type="region of interest" description="Disordered" evidence="11">
    <location>
        <begin position="805"/>
        <end position="826"/>
    </location>
</feature>
<keyword evidence="3" id="KW-0963">Cytoplasm</keyword>
<feature type="compositionally biased region" description="Low complexity" evidence="11">
    <location>
        <begin position="714"/>
        <end position="725"/>
    </location>
</feature>
<keyword evidence="9 10" id="KW-0067">ATP-binding</keyword>
<evidence type="ECO:0000256" key="9">
    <source>
        <dbReference type="ARBA" id="ARBA00022840"/>
    </source>
</evidence>
<dbReference type="GO" id="GO:0005737">
    <property type="term" value="C:cytoplasm"/>
    <property type="evidence" value="ECO:0007669"/>
    <property type="project" value="UniProtKB-SubCell"/>
</dbReference>
<evidence type="ECO:0000256" key="3">
    <source>
        <dbReference type="ARBA" id="ARBA00022490"/>
    </source>
</evidence>
<dbReference type="EMBL" id="KB445589">
    <property type="protein sequence ID" value="EMD85430.1"/>
    <property type="molecule type" value="Genomic_DNA"/>
</dbReference>
<dbReference type="PROSITE" id="PS00107">
    <property type="entry name" value="PROTEIN_KINASE_ATP"/>
    <property type="match status" value="1"/>
</dbReference>
<dbReference type="InterPro" id="IPR000719">
    <property type="entry name" value="Prot_kinase_dom"/>
</dbReference>
<evidence type="ECO:0000313" key="13">
    <source>
        <dbReference type="EMBL" id="EMD85430.1"/>
    </source>
</evidence>
<feature type="binding site" evidence="10">
    <location>
        <position position="373"/>
    </location>
    <ligand>
        <name>ATP</name>
        <dbReference type="ChEBI" id="CHEBI:30616"/>
    </ligand>
</feature>
<evidence type="ECO:0000256" key="8">
    <source>
        <dbReference type="ARBA" id="ARBA00022777"/>
    </source>
</evidence>
<evidence type="ECO:0000256" key="7">
    <source>
        <dbReference type="ARBA" id="ARBA00022741"/>
    </source>
</evidence>
<dbReference type="Proteomes" id="UP000016936">
    <property type="component" value="Unassembled WGS sequence"/>
</dbReference>
<dbReference type="OMA" id="QPYQDPL"/>
<dbReference type="InterPro" id="IPR017441">
    <property type="entry name" value="Protein_kinase_ATP_BS"/>
</dbReference>
<evidence type="ECO:0000256" key="4">
    <source>
        <dbReference type="ARBA" id="ARBA00022527"/>
    </source>
</evidence>
<keyword evidence="8" id="KW-0418">Kinase</keyword>
<evidence type="ECO:0000256" key="2">
    <source>
        <dbReference type="ARBA" id="ARBA00008867"/>
    </source>
</evidence>
<dbReference type="FunFam" id="1.10.510.10:FF:000380">
    <property type="entry name" value="Serine/threonine-protein kinase ppk15"/>
    <property type="match status" value="1"/>
</dbReference>
<dbReference type="Gene3D" id="3.30.200.20">
    <property type="entry name" value="Phosphorylase Kinase, domain 1"/>
    <property type="match status" value="1"/>
</dbReference>
<keyword evidence="5" id="KW-0597">Phosphoprotein</keyword>
<organism evidence="13 14">
    <name type="scientific">Cochliobolus heterostrophus (strain C5 / ATCC 48332 / race O)</name>
    <name type="common">Southern corn leaf blight fungus</name>
    <name type="synonym">Bipolaris maydis</name>
    <dbReference type="NCBI Taxonomy" id="701091"/>
    <lineage>
        <taxon>Eukaryota</taxon>
        <taxon>Fungi</taxon>
        <taxon>Dikarya</taxon>
        <taxon>Ascomycota</taxon>
        <taxon>Pezizomycotina</taxon>
        <taxon>Dothideomycetes</taxon>
        <taxon>Pleosporomycetidae</taxon>
        <taxon>Pleosporales</taxon>
        <taxon>Pleosporineae</taxon>
        <taxon>Pleosporaceae</taxon>
        <taxon>Bipolaris</taxon>
    </lineage>
</organism>
<feature type="compositionally biased region" description="Low complexity" evidence="11">
    <location>
        <begin position="98"/>
        <end position="109"/>
    </location>
</feature>
<keyword evidence="14" id="KW-1185">Reference proteome</keyword>
<accession>M2SJD1</accession>
<feature type="domain" description="Protein kinase" evidence="12">
    <location>
        <begin position="344"/>
        <end position="675"/>
    </location>
</feature>
<dbReference type="CDD" id="cd14212">
    <property type="entry name" value="PKc_YAK1"/>
    <property type="match status" value="1"/>
</dbReference>
<dbReference type="PANTHER" id="PTHR24058:SF17">
    <property type="entry name" value="HOMEODOMAIN INTERACTING PROTEIN KINASE, ISOFORM D"/>
    <property type="match status" value="1"/>
</dbReference>
<dbReference type="GO" id="GO:0005634">
    <property type="term" value="C:nucleus"/>
    <property type="evidence" value="ECO:0007669"/>
    <property type="project" value="TreeGrafter"/>
</dbReference>
<evidence type="ECO:0000256" key="11">
    <source>
        <dbReference type="SAM" id="MobiDB-lite"/>
    </source>
</evidence>
<name>M2SJD1_COCH5</name>
<comment type="similarity">
    <text evidence="2">Belongs to the protein kinase superfamily. CMGC Ser/Thr protein kinase family. MNB/DYRK subfamily.</text>
</comment>
<reference evidence="13 14" key="1">
    <citation type="journal article" date="2012" name="PLoS Pathog.">
        <title>Diverse lifestyles and strategies of plant pathogenesis encoded in the genomes of eighteen Dothideomycetes fungi.</title>
        <authorList>
            <person name="Ohm R.A."/>
            <person name="Feau N."/>
            <person name="Henrissat B."/>
            <person name="Schoch C.L."/>
            <person name="Horwitz B.A."/>
            <person name="Barry K.W."/>
            <person name="Condon B.J."/>
            <person name="Copeland A.C."/>
            <person name="Dhillon B."/>
            <person name="Glaser F."/>
            <person name="Hesse C.N."/>
            <person name="Kosti I."/>
            <person name="LaButti K."/>
            <person name="Lindquist E.A."/>
            <person name="Lucas S."/>
            <person name="Salamov A.A."/>
            <person name="Bradshaw R.E."/>
            <person name="Ciuffetti L."/>
            <person name="Hamelin R.C."/>
            <person name="Kema G.H.J."/>
            <person name="Lawrence C."/>
            <person name="Scott J.A."/>
            <person name="Spatafora J.W."/>
            <person name="Turgeon B.G."/>
            <person name="de Wit P.J.G.M."/>
            <person name="Zhong S."/>
            <person name="Goodwin S.B."/>
            <person name="Grigoriev I.V."/>
        </authorList>
    </citation>
    <scope>NUCLEOTIDE SEQUENCE [LARGE SCALE GENOMIC DNA]</scope>
    <source>
        <strain evidence="14">C5 / ATCC 48332 / race O</strain>
    </source>
</reference>
<dbReference type="PROSITE" id="PS00108">
    <property type="entry name" value="PROTEIN_KINASE_ST"/>
    <property type="match status" value="1"/>
</dbReference>
<dbReference type="InterPro" id="IPR050494">
    <property type="entry name" value="Ser_Thr_dual-spec_kinase"/>
</dbReference>
<evidence type="ECO:0000256" key="6">
    <source>
        <dbReference type="ARBA" id="ARBA00022679"/>
    </source>
</evidence>
<feature type="region of interest" description="Disordered" evidence="11">
    <location>
        <begin position="215"/>
        <end position="244"/>
    </location>
</feature>
<sequence>MEPQWTAYSDTPSARYSHTMQSPPHTSRDASLSSQMKQDAYATPSRQNSIAMQSPAGAGGAAGAAAAAGPRPEYNDGDGDVPMEDAYKPRLNAARPAQQQRHSQQFIQQEESAAARRYSPMNLSPTSPYSGNPQQGGQSYTSFTPQSQSQAQAQTQASRQSPTRNNPYMSPPSSYYSPPSSRPHAPQLPPIQSNMGQESFYPQSATAQLNAVYTRDNRSPRATSNSSSNPPHLPPIGRGPVPKFEKVSNTADLQPKINAQPPFRRANPEGGFISPLQALTAHLPMTYKLCNGGFNYQSSRNPRRVLTKPSKGVKNDGYDNEDSDYILYVNDILGSEESGHKNRYLILDVLGQGTFGQVVKCQNLKTQEVVAVKVIKNRTAYFNQSMMEVSVLDLLNKQMDKNDDHHLLRLKDTFIHRQHLCLVFELLSVNLYELIKQNQFRGLSTTLVRVFAQQLINGLALLGKAKLIHCDLKPENILLKNLESPIIKIIDFGSACDERQTVYTYIQSRFYRSPEVLLGLPYSAAIDMWSLGCIVVELFLGLPLFPGSSEYNQVSRITEMLGLPPHWMLEMGKQSGEFFEKSQDEYGRKQYRLKSMEQYSREHGTKEQPSKKYFSATTLPDIIKNYPMPRKNMKSNEIEREMGNRAAFIDFAQGLLNLNPLERWTPAQAKLHPFITQAKFTGPFVPPMTLKSSSSRSPAPGVQEQQRYEGLSRQRQQQQQQAVAQQQQAQAAQHAAYANMQMNQYAAAQSPQAQQNPYNMYGPNHQGAPPPYPSQAAQYGQPMNMMQPQQPRQYNQPQNLYAQATTRAGRQRATTMDQQQSGQSGIPPALQRVMSHLDPNAPVRLQPSPAYYPPPPDGAPESASSARRRGSRAGNSNRNHNFVRNLEDRTLEEGFVGQNHWQ</sequence>
<keyword evidence="7 10" id="KW-0547">Nucleotide-binding</keyword>
<feature type="region of interest" description="Disordered" evidence="11">
    <location>
        <begin position="1"/>
        <end position="197"/>
    </location>
</feature>
<dbReference type="STRING" id="701091.M2SJD1"/>
<feature type="compositionally biased region" description="Low complexity" evidence="11">
    <location>
        <begin position="805"/>
        <end position="815"/>
    </location>
</feature>
<dbReference type="Pfam" id="PF00069">
    <property type="entry name" value="Pkinase"/>
    <property type="match status" value="1"/>
</dbReference>
<keyword evidence="6" id="KW-0808">Transferase</keyword>
<feature type="compositionally biased region" description="Polar residues" evidence="11">
    <location>
        <begin position="1"/>
        <end position="37"/>
    </location>
</feature>
<dbReference type="GO" id="GO:0005524">
    <property type="term" value="F:ATP binding"/>
    <property type="evidence" value="ECO:0007669"/>
    <property type="project" value="UniProtKB-UniRule"/>
</dbReference>
<evidence type="ECO:0000313" key="14">
    <source>
        <dbReference type="Proteomes" id="UP000016936"/>
    </source>
</evidence>
<gene>
    <name evidence="13" type="ORF">COCHEDRAFT_1119045</name>
</gene>
<dbReference type="GO" id="GO:0004713">
    <property type="term" value="F:protein tyrosine kinase activity"/>
    <property type="evidence" value="ECO:0007669"/>
    <property type="project" value="TreeGrafter"/>
</dbReference>
<dbReference type="SUPFAM" id="SSF56112">
    <property type="entry name" value="Protein kinase-like (PK-like)"/>
    <property type="match status" value="1"/>
</dbReference>
<dbReference type="FunFam" id="3.30.200.20:FF:000087">
    <property type="entry name" value="Dual specificity tyrosine-phosphorylation-regulated kinase 1A"/>
    <property type="match status" value="1"/>
</dbReference>
<evidence type="ECO:0000256" key="5">
    <source>
        <dbReference type="ARBA" id="ARBA00022553"/>
    </source>
</evidence>
<dbReference type="OrthoDB" id="9332038at2759"/>
<dbReference type="SMART" id="SM00220">
    <property type="entry name" value="S_TKc"/>
    <property type="match status" value="1"/>
</dbReference>
<dbReference type="Gene3D" id="1.10.510.10">
    <property type="entry name" value="Transferase(Phosphotransferase) domain 1"/>
    <property type="match status" value="1"/>
</dbReference>
<feature type="region of interest" description="Disordered" evidence="11">
    <location>
        <begin position="686"/>
        <end position="725"/>
    </location>
</feature>
<dbReference type="AlphaFoldDB" id="M2SJD1"/>
<keyword evidence="4" id="KW-0723">Serine/threonine-protein kinase</keyword>
<dbReference type="GO" id="GO:0004674">
    <property type="term" value="F:protein serine/threonine kinase activity"/>
    <property type="evidence" value="ECO:0007669"/>
    <property type="project" value="UniProtKB-KW"/>
</dbReference>
<evidence type="ECO:0000259" key="12">
    <source>
        <dbReference type="PROSITE" id="PS50011"/>
    </source>
</evidence>
<comment type="subcellular location">
    <subcellularLocation>
        <location evidence="1">Cytoplasm</location>
    </subcellularLocation>
</comment>
<dbReference type="eggNOG" id="KOG0667">
    <property type="taxonomic scope" value="Eukaryota"/>
</dbReference>
<dbReference type="PANTHER" id="PTHR24058">
    <property type="entry name" value="DUAL SPECIFICITY PROTEIN KINASE"/>
    <property type="match status" value="1"/>
</dbReference>
<protein>
    <recommendedName>
        <fullName evidence="12">Protein kinase domain-containing protein</fullName>
    </recommendedName>
</protein>
<feature type="region of interest" description="Disordered" evidence="11">
    <location>
        <begin position="747"/>
        <end position="779"/>
    </location>
</feature>
<feature type="compositionally biased region" description="Low complexity" evidence="11">
    <location>
        <begin position="141"/>
        <end position="183"/>
    </location>
</feature>
<evidence type="ECO:0000256" key="1">
    <source>
        <dbReference type="ARBA" id="ARBA00004496"/>
    </source>
</evidence>
<dbReference type="InterPro" id="IPR011009">
    <property type="entry name" value="Kinase-like_dom_sf"/>
</dbReference>
<proteinExistence type="inferred from homology"/>
<feature type="compositionally biased region" description="Low complexity" evidence="11">
    <location>
        <begin position="747"/>
        <end position="759"/>
    </location>
</feature>
<evidence type="ECO:0000256" key="10">
    <source>
        <dbReference type="PROSITE-ProRule" id="PRU10141"/>
    </source>
</evidence>
<dbReference type="PROSITE" id="PS50011">
    <property type="entry name" value="PROTEIN_KINASE_DOM"/>
    <property type="match status" value="1"/>
</dbReference>
<feature type="compositionally biased region" description="Polar residues" evidence="11">
    <location>
        <begin position="121"/>
        <end position="140"/>
    </location>
</feature>
<dbReference type="InterPro" id="IPR008271">
    <property type="entry name" value="Ser/Thr_kinase_AS"/>
</dbReference>